<dbReference type="SUPFAM" id="SSF52540">
    <property type="entry name" value="P-loop containing nucleoside triphosphate hydrolases"/>
    <property type="match status" value="1"/>
</dbReference>
<comment type="subcellular location">
    <subcellularLocation>
        <location evidence="1">Membrane</location>
        <topology evidence="1">Multi-pass membrane protein</topology>
    </subcellularLocation>
</comment>
<evidence type="ECO:0000259" key="10">
    <source>
        <dbReference type="PROSITE" id="PS50893"/>
    </source>
</evidence>
<dbReference type="SMART" id="SM00382">
    <property type="entry name" value="AAA"/>
    <property type="match status" value="1"/>
</dbReference>
<keyword evidence="7" id="KW-1133">Transmembrane helix</keyword>
<protein>
    <submittedName>
        <fullName evidence="11">ABC transporter G family member 11</fullName>
    </submittedName>
</protein>
<evidence type="ECO:0000256" key="8">
    <source>
        <dbReference type="ARBA" id="ARBA00023136"/>
    </source>
</evidence>
<dbReference type="InterPro" id="IPR003439">
    <property type="entry name" value="ABC_transporter-like_ATP-bd"/>
</dbReference>
<dbReference type="InterPro" id="IPR003593">
    <property type="entry name" value="AAA+_ATPase"/>
</dbReference>
<keyword evidence="6" id="KW-0067">ATP-binding</keyword>
<dbReference type="PANTHER" id="PTHR48041">
    <property type="entry name" value="ABC TRANSPORTER G FAMILY MEMBER 28"/>
    <property type="match status" value="1"/>
</dbReference>
<keyword evidence="8" id="KW-0472">Membrane</keyword>
<dbReference type="GO" id="GO:0005524">
    <property type="term" value="F:ATP binding"/>
    <property type="evidence" value="ECO:0007669"/>
    <property type="project" value="UniProtKB-KW"/>
</dbReference>
<dbReference type="PROSITE" id="PS50893">
    <property type="entry name" value="ABC_TRANSPORTER_2"/>
    <property type="match status" value="1"/>
</dbReference>
<keyword evidence="3" id="KW-0813">Transport</keyword>
<evidence type="ECO:0000256" key="4">
    <source>
        <dbReference type="ARBA" id="ARBA00022692"/>
    </source>
</evidence>
<dbReference type="Pfam" id="PF00005">
    <property type="entry name" value="ABC_tran"/>
    <property type="match status" value="1"/>
</dbReference>
<proteinExistence type="inferred from homology"/>
<keyword evidence="4" id="KW-0812">Transmembrane</keyword>
<gene>
    <name evidence="11" type="primary">ABCG11_0</name>
    <name evidence="11" type="ORF">g.28899</name>
</gene>
<dbReference type="GO" id="GO:0016887">
    <property type="term" value="F:ATP hydrolysis activity"/>
    <property type="evidence" value="ECO:0007669"/>
    <property type="project" value="InterPro"/>
</dbReference>
<dbReference type="GO" id="GO:0016020">
    <property type="term" value="C:membrane"/>
    <property type="evidence" value="ECO:0007669"/>
    <property type="project" value="UniProtKB-SubCell"/>
</dbReference>
<feature type="compositionally biased region" description="Polar residues" evidence="9">
    <location>
        <begin position="171"/>
        <end position="184"/>
    </location>
</feature>
<dbReference type="InterPro" id="IPR043926">
    <property type="entry name" value="ABCG_dom"/>
</dbReference>
<comment type="similarity">
    <text evidence="2">Belongs to the ABC transporter superfamily. ABCG family. Eye pigment precursor importer (TC 3.A.1.204) subfamily.</text>
</comment>
<evidence type="ECO:0000256" key="6">
    <source>
        <dbReference type="ARBA" id="ARBA00022840"/>
    </source>
</evidence>
<evidence type="ECO:0000256" key="3">
    <source>
        <dbReference type="ARBA" id="ARBA00022448"/>
    </source>
</evidence>
<evidence type="ECO:0000256" key="2">
    <source>
        <dbReference type="ARBA" id="ARBA00005814"/>
    </source>
</evidence>
<dbReference type="InterPro" id="IPR050352">
    <property type="entry name" value="ABCG_transporters"/>
</dbReference>
<name>A0A146M3Z3_LYGHE</name>
<organism evidence="11">
    <name type="scientific">Lygus hesperus</name>
    <name type="common">Western plant bug</name>
    <dbReference type="NCBI Taxonomy" id="30085"/>
    <lineage>
        <taxon>Eukaryota</taxon>
        <taxon>Metazoa</taxon>
        <taxon>Ecdysozoa</taxon>
        <taxon>Arthropoda</taxon>
        <taxon>Hexapoda</taxon>
        <taxon>Insecta</taxon>
        <taxon>Pterygota</taxon>
        <taxon>Neoptera</taxon>
        <taxon>Paraneoptera</taxon>
        <taxon>Hemiptera</taxon>
        <taxon>Heteroptera</taxon>
        <taxon>Panheteroptera</taxon>
        <taxon>Cimicomorpha</taxon>
        <taxon>Miridae</taxon>
        <taxon>Mirini</taxon>
        <taxon>Lygus</taxon>
    </lineage>
</organism>
<accession>A0A146M3Z3</accession>
<dbReference type="GO" id="GO:0140359">
    <property type="term" value="F:ABC-type transporter activity"/>
    <property type="evidence" value="ECO:0007669"/>
    <property type="project" value="InterPro"/>
</dbReference>
<dbReference type="Gene3D" id="3.40.50.300">
    <property type="entry name" value="P-loop containing nucleotide triphosphate hydrolases"/>
    <property type="match status" value="1"/>
</dbReference>
<dbReference type="InterPro" id="IPR027417">
    <property type="entry name" value="P-loop_NTPase"/>
</dbReference>
<dbReference type="PANTHER" id="PTHR48041:SF139">
    <property type="entry name" value="PROTEIN SCARLET"/>
    <property type="match status" value="1"/>
</dbReference>
<dbReference type="AlphaFoldDB" id="A0A146M3Z3"/>
<dbReference type="EMBL" id="GDHC01004887">
    <property type="protein sequence ID" value="JAQ13742.1"/>
    <property type="molecule type" value="Transcribed_RNA"/>
</dbReference>
<dbReference type="Pfam" id="PF19055">
    <property type="entry name" value="ABC2_membrane_7"/>
    <property type="match status" value="1"/>
</dbReference>
<feature type="region of interest" description="Disordered" evidence="9">
    <location>
        <begin position="161"/>
        <end position="191"/>
    </location>
</feature>
<keyword evidence="5" id="KW-0547">Nucleotide-binding</keyword>
<evidence type="ECO:0000256" key="7">
    <source>
        <dbReference type="ARBA" id="ARBA00022989"/>
    </source>
</evidence>
<evidence type="ECO:0000313" key="11">
    <source>
        <dbReference type="EMBL" id="JAQ13742.1"/>
    </source>
</evidence>
<evidence type="ECO:0000256" key="1">
    <source>
        <dbReference type="ARBA" id="ARBA00004141"/>
    </source>
</evidence>
<evidence type="ECO:0000256" key="9">
    <source>
        <dbReference type="SAM" id="MobiDB-lite"/>
    </source>
</evidence>
<evidence type="ECO:0000256" key="5">
    <source>
        <dbReference type="ARBA" id="ARBA00022741"/>
    </source>
</evidence>
<reference evidence="11" key="1">
    <citation type="journal article" date="2016" name="Gigascience">
        <title>De novo construction of an expanded transcriptome assembly for the western tarnished plant bug, Lygus hesperus.</title>
        <authorList>
            <person name="Tassone E.E."/>
            <person name="Geib S.M."/>
            <person name="Hall B."/>
            <person name="Fabrick J.A."/>
            <person name="Brent C.S."/>
            <person name="Hull J.J."/>
        </authorList>
    </citation>
    <scope>NUCLEOTIDE SEQUENCE</scope>
</reference>
<sequence length="382" mass="42565">MGPSGAGKTTFLNGISSRMAIAGGSGMKCSGILRVNGQIVSPEYFYSKQVSFVPQDTCLFSELTPREAIRFSASLIFPNLNSEKLEARVQRTITALSLNKCADTQIGGEIFRGISGGEKKRTAIAVAIVNEPSILFLDEPTTGLDAETACMVVRSIQGLSSDSRRMKRAQRNQSSAGDPQQTSGGNCGTDYTDYDDDEDGRLIIMTLHQPSSEIWEMLDHLVLLSQGHIIYNGPAHQAIDFFVSCGYTRPLHINLADYFLDITQCQEGEDSLMVRMLPVSTTGPMHVRLHNTLQFMEIRNADGELIDIKEHNMASKRTQDKKFRAKYLAIAWRQYEKIYHSDNLNMGSIGLFNSKGPERSEMLHKMMRKYKERLSAQPESDS</sequence>
<feature type="domain" description="ABC transporter" evidence="10">
    <location>
        <begin position="1"/>
        <end position="251"/>
    </location>
</feature>